<name>A0A4C1TR36_EUMVA</name>
<sequence length="82" mass="9429">MAFKDKSLSEASVYRCLNEFERGRVALAEKAGRPLTEENLPEVGITHEEIRHIRRLDRKGYVELYEGIFSQRALFHTAHGAI</sequence>
<organism evidence="1 2">
    <name type="scientific">Eumeta variegata</name>
    <name type="common">Bagworm moth</name>
    <name type="synonym">Eumeta japonica</name>
    <dbReference type="NCBI Taxonomy" id="151549"/>
    <lineage>
        <taxon>Eukaryota</taxon>
        <taxon>Metazoa</taxon>
        <taxon>Ecdysozoa</taxon>
        <taxon>Arthropoda</taxon>
        <taxon>Hexapoda</taxon>
        <taxon>Insecta</taxon>
        <taxon>Pterygota</taxon>
        <taxon>Neoptera</taxon>
        <taxon>Endopterygota</taxon>
        <taxon>Lepidoptera</taxon>
        <taxon>Glossata</taxon>
        <taxon>Ditrysia</taxon>
        <taxon>Tineoidea</taxon>
        <taxon>Psychidae</taxon>
        <taxon>Oiketicinae</taxon>
        <taxon>Eumeta</taxon>
    </lineage>
</organism>
<dbReference type="AlphaFoldDB" id="A0A4C1TR36"/>
<dbReference type="Proteomes" id="UP000299102">
    <property type="component" value="Unassembled WGS sequence"/>
</dbReference>
<reference evidence="1 2" key="1">
    <citation type="journal article" date="2019" name="Commun. Biol.">
        <title>The bagworm genome reveals a unique fibroin gene that provides high tensile strength.</title>
        <authorList>
            <person name="Kono N."/>
            <person name="Nakamura H."/>
            <person name="Ohtoshi R."/>
            <person name="Tomita M."/>
            <person name="Numata K."/>
            <person name="Arakawa K."/>
        </authorList>
    </citation>
    <scope>NUCLEOTIDE SEQUENCE [LARGE SCALE GENOMIC DNA]</scope>
</reference>
<evidence type="ECO:0000313" key="1">
    <source>
        <dbReference type="EMBL" id="GBP16437.1"/>
    </source>
</evidence>
<dbReference type="EMBL" id="BGZK01000079">
    <property type="protein sequence ID" value="GBP16437.1"/>
    <property type="molecule type" value="Genomic_DNA"/>
</dbReference>
<protein>
    <submittedName>
        <fullName evidence="1">Uncharacterized protein</fullName>
    </submittedName>
</protein>
<comment type="caution">
    <text evidence="1">The sequence shown here is derived from an EMBL/GenBank/DDBJ whole genome shotgun (WGS) entry which is preliminary data.</text>
</comment>
<evidence type="ECO:0000313" key="2">
    <source>
        <dbReference type="Proteomes" id="UP000299102"/>
    </source>
</evidence>
<keyword evidence="2" id="KW-1185">Reference proteome</keyword>
<gene>
    <name evidence="1" type="ORF">EVAR_10017_1</name>
</gene>
<accession>A0A4C1TR36</accession>
<proteinExistence type="predicted"/>